<feature type="compositionally biased region" description="Basic residues" evidence="1">
    <location>
        <begin position="28"/>
        <end position="43"/>
    </location>
</feature>
<gene>
    <name evidence="2" type="ORF">PCOR1329_LOCUS3560</name>
</gene>
<dbReference type="EMBL" id="CAUYUJ010000913">
    <property type="protein sequence ID" value="CAK0793175.1"/>
    <property type="molecule type" value="Genomic_DNA"/>
</dbReference>
<dbReference type="Gene3D" id="3.40.50.150">
    <property type="entry name" value="Vaccinia Virus protein VP39"/>
    <property type="match status" value="1"/>
</dbReference>
<proteinExistence type="predicted"/>
<feature type="non-terminal residue" evidence="2">
    <location>
        <position position="304"/>
    </location>
</feature>
<reference evidence="2" key="1">
    <citation type="submission" date="2023-10" db="EMBL/GenBank/DDBJ databases">
        <authorList>
            <person name="Chen Y."/>
            <person name="Shah S."/>
            <person name="Dougan E. K."/>
            <person name="Thang M."/>
            <person name="Chan C."/>
        </authorList>
    </citation>
    <scope>NUCLEOTIDE SEQUENCE [LARGE SCALE GENOMIC DNA]</scope>
</reference>
<feature type="non-terminal residue" evidence="2">
    <location>
        <position position="1"/>
    </location>
</feature>
<evidence type="ECO:0000256" key="1">
    <source>
        <dbReference type="SAM" id="MobiDB-lite"/>
    </source>
</evidence>
<sequence length="304" mass="31471">RSIQEATGRGAPGHRRAPRVAGPGLAPRGRHHQHRPRASRRARGAAGFRAAQRAAGEPRVFQGPVLHGASRVVPLFAASLAGRLAALRREGDVHLAVARHVEGRARGAAATVLAPRWQARGAAGTLSFRLRLRVDRPGDERRALGPEVEWGRLKAAVRAGVEAATGWRHEPRGREADVGVVALLGAGHLGLGVEAPEADRERGVPFPWSAVPRAGMDTHLAGAMAALAAEAAGPSGGRAVVDPACGLGTLLLAAARAWKGEPPRLVGRDISEGAGCPGPGLLRGGYGCGRFASWRRGSDPAAGV</sequence>
<accession>A0ABN9PLR5</accession>
<dbReference type="SUPFAM" id="SSF53335">
    <property type="entry name" value="S-adenosyl-L-methionine-dependent methyltransferases"/>
    <property type="match status" value="1"/>
</dbReference>
<dbReference type="Proteomes" id="UP001189429">
    <property type="component" value="Unassembled WGS sequence"/>
</dbReference>
<evidence type="ECO:0000313" key="3">
    <source>
        <dbReference type="Proteomes" id="UP001189429"/>
    </source>
</evidence>
<keyword evidence="3" id="KW-1185">Reference proteome</keyword>
<name>A0ABN9PLR5_9DINO</name>
<comment type="caution">
    <text evidence="2">The sequence shown here is derived from an EMBL/GenBank/DDBJ whole genome shotgun (WGS) entry which is preliminary data.</text>
</comment>
<evidence type="ECO:0000313" key="2">
    <source>
        <dbReference type="EMBL" id="CAK0793175.1"/>
    </source>
</evidence>
<organism evidence="2 3">
    <name type="scientific">Prorocentrum cordatum</name>
    <dbReference type="NCBI Taxonomy" id="2364126"/>
    <lineage>
        <taxon>Eukaryota</taxon>
        <taxon>Sar</taxon>
        <taxon>Alveolata</taxon>
        <taxon>Dinophyceae</taxon>
        <taxon>Prorocentrales</taxon>
        <taxon>Prorocentraceae</taxon>
        <taxon>Prorocentrum</taxon>
    </lineage>
</organism>
<protein>
    <submittedName>
        <fullName evidence="2">Uncharacterized protein</fullName>
    </submittedName>
</protein>
<dbReference type="InterPro" id="IPR029063">
    <property type="entry name" value="SAM-dependent_MTases_sf"/>
</dbReference>
<feature type="region of interest" description="Disordered" evidence="1">
    <location>
        <begin position="1"/>
        <end position="47"/>
    </location>
</feature>